<feature type="region of interest" description="Disordered" evidence="1">
    <location>
        <begin position="83"/>
        <end position="114"/>
    </location>
</feature>
<dbReference type="OrthoDB" id="5429770at2759"/>
<evidence type="ECO:0000256" key="1">
    <source>
        <dbReference type="SAM" id="MobiDB-lite"/>
    </source>
</evidence>
<accession>A0A9P4I6S9</accession>
<dbReference type="Pfam" id="PF11951">
    <property type="entry name" value="Fungal_trans_2"/>
    <property type="match status" value="1"/>
</dbReference>
<reference evidence="2" key="1">
    <citation type="journal article" date="2020" name="Stud. Mycol.">
        <title>101 Dothideomycetes genomes: a test case for predicting lifestyles and emergence of pathogens.</title>
        <authorList>
            <person name="Haridas S."/>
            <person name="Albert R."/>
            <person name="Binder M."/>
            <person name="Bloem J."/>
            <person name="Labutti K."/>
            <person name="Salamov A."/>
            <person name="Andreopoulos B."/>
            <person name="Baker S."/>
            <person name="Barry K."/>
            <person name="Bills G."/>
            <person name="Bluhm B."/>
            <person name="Cannon C."/>
            <person name="Castanera R."/>
            <person name="Culley D."/>
            <person name="Daum C."/>
            <person name="Ezra D."/>
            <person name="Gonzalez J."/>
            <person name="Henrissat B."/>
            <person name="Kuo A."/>
            <person name="Liang C."/>
            <person name="Lipzen A."/>
            <person name="Lutzoni F."/>
            <person name="Magnuson J."/>
            <person name="Mondo S."/>
            <person name="Nolan M."/>
            <person name="Ohm R."/>
            <person name="Pangilinan J."/>
            <person name="Park H.-J."/>
            <person name="Ramirez L."/>
            <person name="Alfaro M."/>
            <person name="Sun H."/>
            <person name="Tritt A."/>
            <person name="Yoshinaga Y."/>
            <person name="Zwiers L.-H."/>
            <person name="Turgeon B."/>
            <person name="Goodwin S."/>
            <person name="Spatafora J."/>
            <person name="Crous P."/>
            <person name="Grigoriev I."/>
        </authorList>
    </citation>
    <scope>NUCLEOTIDE SEQUENCE</scope>
    <source>
        <strain evidence="2">CBS 133067</strain>
    </source>
</reference>
<evidence type="ECO:0008006" key="4">
    <source>
        <dbReference type="Google" id="ProtNLM"/>
    </source>
</evidence>
<keyword evidence="3" id="KW-1185">Reference proteome</keyword>
<evidence type="ECO:0000313" key="3">
    <source>
        <dbReference type="Proteomes" id="UP000799772"/>
    </source>
</evidence>
<dbReference type="PANTHER" id="PTHR38791">
    <property type="entry name" value="ZN(II)2CYS6 TRANSCRIPTION FACTOR (EUROFUNG)-RELATED-RELATED"/>
    <property type="match status" value="1"/>
</dbReference>
<proteinExistence type="predicted"/>
<comment type="caution">
    <text evidence="2">The sequence shown here is derived from an EMBL/GenBank/DDBJ whole genome shotgun (WGS) entry which is preliminary data.</text>
</comment>
<sequence>MLFVPGATYQDPSAPYELHSQIGYTTSHNWLVPQGGAGVESVCDQRRPGCSQCSRIWIACPGYRDKLDTLFRDESDTVARRIRKKQGKANHAYPDIASSTTSLPSSDDPSSDKWQPPVLSAPPICLEDIAFNHFVSCYIPHSHFSYLPVLHQRVRHDSALATTALATSLANFSVTTNDPKLMNEARSAYSKALAQTNAALANPLQATEDATLVSVLLLGLFEALAHPGRRFSPDGWRTHLEGALTILQLRGKDQFLSEVGRNLFIQVIVSVRTSSAEQVIKVPPALIELERQARPFIDSMDPRLRFLDILEGFQSLRTAMKFETLVDACEIIPKAFSLDQKVIEVMDSIPESWSKPVLLSMPFGSYSQHRALQLWNSLRMMRIFLNELVWKQIRYSTTPYASVPSNRRILELTARNGESMGHEICATVDMSNPDVEITSAEASMLVWPLAAAGESAMSSDALRALVIERLYWLGRKARLPQALWAAQMLEEGTQLEGWLPMYHLA</sequence>
<dbReference type="InterPro" id="IPR053175">
    <property type="entry name" value="DHMBA_Reg_Transcription_Factor"/>
</dbReference>
<protein>
    <recommendedName>
        <fullName evidence="4">Zn(2)-C6 fungal-type domain-containing protein</fullName>
    </recommendedName>
</protein>
<organism evidence="2 3">
    <name type="scientific">Rhizodiscina lignyota</name>
    <dbReference type="NCBI Taxonomy" id="1504668"/>
    <lineage>
        <taxon>Eukaryota</taxon>
        <taxon>Fungi</taxon>
        <taxon>Dikarya</taxon>
        <taxon>Ascomycota</taxon>
        <taxon>Pezizomycotina</taxon>
        <taxon>Dothideomycetes</taxon>
        <taxon>Pleosporomycetidae</taxon>
        <taxon>Aulographales</taxon>
        <taxon>Rhizodiscinaceae</taxon>
        <taxon>Rhizodiscina</taxon>
    </lineage>
</organism>
<evidence type="ECO:0000313" key="2">
    <source>
        <dbReference type="EMBL" id="KAF2094503.1"/>
    </source>
</evidence>
<dbReference type="EMBL" id="ML978134">
    <property type="protein sequence ID" value="KAF2094503.1"/>
    <property type="molecule type" value="Genomic_DNA"/>
</dbReference>
<dbReference type="InterPro" id="IPR021858">
    <property type="entry name" value="Fun_TF"/>
</dbReference>
<feature type="compositionally biased region" description="Low complexity" evidence="1">
    <location>
        <begin position="98"/>
        <end position="108"/>
    </location>
</feature>
<dbReference type="Proteomes" id="UP000799772">
    <property type="component" value="Unassembled WGS sequence"/>
</dbReference>
<dbReference type="AlphaFoldDB" id="A0A9P4I6S9"/>
<name>A0A9P4I6S9_9PEZI</name>
<gene>
    <name evidence="2" type="ORF">NA57DRAFT_60544</name>
</gene>